<dbReference type="PANTHER" id="PTHR48146">
    <property type="entry name" value="K-STIMULATED PYROPHOSPHATE-ENERGIZED SODIUM PUMP PROTEIN"/>
    <property type="match status" value="1"/>
</dbReference>
<evidence type="ECO:0000313" key="2">
    <source>
        <dbReference type="EMBL" id="KAI7841005.1"/>
    </source>
</evidence>
<evidence type="ECO:0000313" key="3">
    <source>
        <dbReference type="Proteomes" id="UP001205105"/>
    </source>
</evidence>
<dbReference type="Proteomes" id="UP001205105">
    <property type="component" value="Unassembled WGS sequence"/>
</dbReference>
<accession>A0AAD5DS76</accession>
<keyword evidence="1" id="KW-0812">Transmembrane</keyword>
<name>A0AAD5DS76_9CHLO</name>
<keyword evidence="1" id="KW-1133">Transmembrane helix</keyword>
<comment type="caution">
    <text evidence="2">The sequence shown here is derived from an EMBL/GenBank/DDBJ whole genome shotgun (WGS) entry which is preliminary data.</text>
</comment>
<gene>
    <name evidence="2" type="ORF">COHA_005233</name>
</gene>
<dbReference type="AlphaFoldDB" id="A0AAD5DS76"/>
<feature type="transmembrane region" description="Helical" evidence="1">
    <location>
        <begin position="356"/>
        <end position="377"/>
    </location>
</feature>
<keyword evidence="1" id="KW-0472">Membrane</keyword>
<dbReference type="EMBL" id="JADXDR010000068">
    <property type="protein sequence ID" value="KAI7841005.1"/>
    <property type="molecule type" value="Genomic_DNA"/>
</dbReference>
<evidence type="ECO:0000256" key="1">
    <source>
        <dbReference type="SAM" id="Phobius"/>
    </source>
</evidence>
<organism evidence="2 3">
    <name type="scientific">Chlorella ohadii</name>
    <dbReference type="NCBI Taxonomy" id="2649997"/>
    <lineage>
        <taxon>Eukaryota</taxon>
        <taxon>Viridiplantae</taxon>
        <taxon>Chlorophyta</taxon>
        <taxon>core chlorophytes</taxon>
        <taxon>Trebouxiophyceae</taxon>
        <taxon>Chlorellales</taxon>
        <taxon>Chlorellaceae</taxon>
        <taxon>Chlorella clade</taxon>
        <taxon>Chlorella</taxon>
    </lineage>
</organism>
<protein>
    <submittedName>
        <fullName evidence="2">Uncharacterized protein</fullName>
    </submittedName>
</protein>
<dbReference type="PANTHER" id="PTHR48146:SF2">
    <property type="entry name" value="K-STIMULATED PYROPHOSPHATE-ENERGIZED SODIUM PUMP PROTEIN"/>
    <property type="match status" value="1"/>
</dbReference>
<proteinExistence type="predicted"/>
<reference evidence="2" key="1">
    <citation type="submission" date="2020-11" db="EMBL/GenBank/DDBJ databases">
        <title>Chlorella ohadii genome sequencing and assembly.</title>
        <authorList>
            <person name="Murik O."/>
            <person name="Treves H."/>
            <person name="Kedem I."/>
            <person name="Shotland Y."/>
            <person name="Kaplan A."/>
        </authorList>
    </citation>
    <scope>NUCLEOTIDE SEQUENCE</scope>
    <source>
        <strain evidence="2">1</strain>
    </source>
</reference>
<keyword evidence="3" id="KW-1185">Reference proteome</keyword>
<sequence>MIVTAKELRCAGRLTGLATCRRRLGKSQSYRLAVEVQRKLRLATEAEEKDDRDVICAEVFADVTGELNRSARESTGALYRRWFEVLAPYLCKERAASEALLALCRQLWGQPFTAPTYALLLHQWLLVHSEAGGAEQRLKHLNVLFSGARQLFVGDAETGRTAFQPLYAFILEQVVLSPDRQRLDALPRPARASILALAAAFLPYYCNREEFLVRLGEFPAPQRPPEVTSAHLAGEGADFALDQIVDTISKEIRAEGALLRYLHTLLCLRGRPHLALATTATRVRLQGELYLLSQPGGPRYAPRRVNRLAGEVLDALFPAGRRMRRLIRFGFRVLHPQEWPWYWYDFLSRTAAAVRAWFLTVWAALLALCASVWRPIAQLSSGVRRPRWRRPHRA</sequence>